<feature type="transmembrane region" description="Helical" evidence="3">
    <location>
        <begin position="6"/>
        <end position="27"/>
    </location>
</feature>
<protein>
    <submittedName>
        <fullName evidence="6">Protein hobbit isoform X2</fullName>
    </submittedName>
</protein>
<dbReference type="RefSeq" id="XP_065664139.1">
    <property type="nucleotide sequence ID" value="XM_065808067.1"/>
</dbReference>
<evidence type="ECO:0000313" key="6">
    <source>
        <dbReference type="RefSeq" id="XP_065664139.1"/>
    </source>
</evidence>
<dbReference type="InterPro" id="IPR019441">
    <property type="entry name" value="FMP27/BLTP2/Hobbit_GFWDK_RBG"/>
</dbReference>
<feature type="domain" description="FMP27/BLTP2/Hobbit GFWDK motif-containing RBG unit" evidence="4">
    <location>
        <begin position="1019"/>
        <end position="1150"/>
    </location>
</feature>
<feature type="compositionally biased region" description="Pro residues" evidence="2">
    <location>
        <begin position="2056"/>
        <end position="2066"/>
    </location>
</feature>
<feature type="region of interest" description="Disordered" evidence="2">
    <location>
        <begin position="2048"/>
        <end position="2126"/>
    </location>
</feature>
<name>A0ABM4CQK9_HYDVU</name>
<feature type="compositionally biased region" description="Polar residues" evidence="2">
    <location>
        <begin position="2095"/>
        <end position="2105"/>
    </location>
</feature>
<evidence type="ECO:0000256" key="2">
    <source>
        <dbReference type="SAM" id="MobiDB-lite"/>
    </source>
</evidence>
<keyword evidence="3" id="KW-1133">Transmembrane helix</keyword>
<dbReference type="SMART" id="SM01214">
    <property type="entry name" value="Fmp27_GFWDK"/>
    <property type="match status" value="1"/>
</dbReference>
<reference evidence="6" key="1">
    <citation type="submission" date="2025-08" db="UniProtKB">
        <authorList>
            <consortium name="RefSeq"/>
        </authorList>
    </citation>
    <scope>IDENTIFICATION</scope>
</reference>
<keyword evidence="5" id="KW-1185">Reference proteome</keyword>
<keyword evidence="3" id="KW-0812">Transmembrane</keyword>
<keyword evidence="1" id="KW-0175">Coiled coil</keyword>
<feature type="region of interest" description="Disordered" evidence="2">
    <location>
        <begin position="2262"/>
        <end position="2288"/>
    </location>
</feature>
<evidence type="ECO:0000256" key="3">
    <source>
        <dbReference type="SAM" id="Phobius"/>
    </source>
</evidence>
<feature type="compositionally biased region" description="Low complexity" evidence="2">
    <location>
        <begin position="2109"/>
        <end position="2118"/>
    </location>
</feature>
<dbReference type="Proteomes" id="UP001652625">
    <property type="component" value="Chromosome 10"/>
</dbReference>
<gene>
    <name evidence="6" type="primary">LOC100201172</name>
</gene>
<dbReference type="InterPro" id="IPR045167">
    <property type="entry name" value="Hobbit"/>
</dbReference>
<keyword evidence="3" id="KW-0472">Membrane</keyword>
<dbReference type="GeneID" id="100201172"/>
<proteinExistence type="predicted"/>
<organism evidence="5 6">
    <name type="scientific">Hydra vulgaris</name>
    <name type="common">Hydra</name>
    <name type="synonym">Hydra attenuata</name>
    <dbReference type="NCBI Taxonomy" id="6087"/>
    <lineage>
        <taxon>Eukaryota</taxon>
        <taxon>Metazoa</taxon>
        <taxon>Cnidaria</taxon>
        <taxon>Hydrozoa</taxon>
        <taxon>Hydroidolina</taxon>
        <taxon>Anthoathecata</taxon>
        <taxon>Aplanulata</taxon>
        <taxon>Hydridae</taxon>
        <taxon>Hydra</taxon>
    </lineage>
</organism>
<sequence length="2305" mass="264443">MAWRIIALPAVLFLFSLVSWLLLKLFVHKIVRKLERVLNLKIEIQNVRLKSLFGVKVEKEGFFKLSIEYLKISSKLFNPNCDQLLTILVGPTTLTILKNSLLKQSKENNGDLPVNRDNVFQKTIGTSSWNFLLQFVSIKVESLVVAVCISEISFIWSAEIKLKVETSSKSLCLKADLISCKLTALHDDSPMFFTDHDISINNFLFPGKPISSMCSKVIVNKFHVCINEDMVKHFIFLNKKQHFSESANIKLDVNSKKEDNDSMKVLFHSLCQIPKISLSLNNIKVLYRSNCGRELETDWNCVLSWQRLDDGHLEAALDLLGLVVNESKICKIFLLKQLTLELNIGEEENVYKLLFNGKLDTCHLDLIYEEMNFWYKHFITEYQNYLAIKKNSSSPVQSKENLHQLSSHLKVSLHFLFENCSCDFNMTTLESYETALCTIYIGLFKLDIKEAIQQKKCFFSEAANLYLYVNVDDVISDGFPRPCRLQHDTPSCLPQSERHVWGRLIEIGKLNINCYVDEKEMDCSFECVYFSLEYSSAMGHSLLILMKKINLDKILQTKRELQIKAKYQVNKETADGIKAEKLKLKLSMCVKNANLFMLGEREGGYNSVLCKLNEIILTSTPACFVNGEFKSLYVAQLNELENLKTGDSFMTLGQEDYSSKILYFSCIKASYDDKKGLDINTEFLEISWTPNLHMCVYEQIEAFKSFLQHNSDIFTKDTADTPKKHNPKIYFVIQKTTLNMCTCEPHSFGMNLKDFSIELSSDAKHFTVSECRLYFDKVEVFYFENVCIKQLSSSYLLSSRSKFKNIQPENIAWSIYAHEMYATFPYGFCFGNSLEKLQLVIKMVIKLNKKSKPPDLLSLPPDLLFLCKNFSFEVEDDPFEVRLGDNYMLLADENEQAIEREQKLEAKLEEIKTEKGTSISTKKLEELRKSLKERNALIYIRRSKEMYDDRPQRKLLFVSRIKDLELAVHSDHHLNKKENVLQEMESVDERAVPKELEFSTLWARMVNGKFDILKVQIRDYPQSLIFMENFSVRGLVIGAEACATQATYEAFLPIGHPWNNITIRKNMSPQKFFYDLKWDMSTCQLGYGGNFEPAFSMVSASFDNLTKTSLDISPPLPIWDKIRILFHGKLKADVADLNILLSASDDPYNTTEKLEIEWSAATFEWTNGNINIDGDFDMSTRNASKYDDSKVLHFPGFKLNIQLEWLCEGDANDHYVAIPTNPIFVQSEKHDSYQLFRSTNLNMNVTMDISSDLLEESVKADPPSVLLYASTLRWFQNFQAVVISRVSRPIKRGSLFKNTKLKKPAFGRHLKLVTVDLKFPCLDVRYWGSFEQERGLETKILKGIVTIGYQVFISPHPDTQDLIRRSVTNWIIRGLNSSFEKVRFFLLQSVESKLRADDAEDELLCIDEEGRLKKHYFFSVKRVDYKRQSSIVEDSFIHKIMFYKLKGAWTAVNRELVFGLLEAYSKMQMLKKVLSSDALKVTDKSLLAVQRQKSHSLLDSQKSWSSLTGQSSHGLTLLQKLVDEQASKFIVSSEEGDNVEYELEHTIDSSRTEDDIILKNLQIELINSQVLLHGTETKGSIVVTSGNASIFKRLHKPVFADVINKLNKVTWCGKFRNLQYFSTVENFKDITVDNIPWLTSDIIAGDNSSENNDLPNINAFTKASDAVGAFVEVQVQGVVHQLQRVISRCSCEFMYVNLDDEIDPLAEEYVPSVPSESAEYKSNDLSMASSLTLKHGKLEMSTNSSQYSVISDVVQNLILYTDPKKKKEVEKLEKMKFKLHLTAGKDLKLHVTQLQTRVRRTQMMLRMYERKLFEFKKQEDDVMSKNVESSKEFSDALRDLQDQIKDTKDQLFDDVEELKILINAYGDVNVSLSPQKGSTSSITRKIDICFDDLQWIITQQDGQLGIANIFIRRFLYNQLTFTGNSIENLFEVGHFSVKNLLPGELYREALVPYEANIRRRVDKTVMLRIYCRVSPAVAGILIKEHFEVNVCPIAVRLTHKLFVNIEAFLFPKTLPEANDQPIDSYQSIQLGVRLPNDQVFHTKDGVWDSTENLAPKKPPQRPPPPRSVNTNLRKNVSLSTEDSVDGSKIRRSCDTNDISTTSAQKGPSVKRSLSSHSVSSEDRDVNTMKERAAKNQTFIYVKIPEVPVCFSYKGEKERNIEDAHDFNLCLPTLEYQSRTWTWQDLFQAMKKDYIRILVPQILKEKLHLKSAGVDTKPSIAQTDDTNKAKLLLGEKEFSQQKKSSKRLFGKLLKSAKSASAEKINDQGFSSKTNEEQKQVLMGKGVEPNNLQHAFHKLRDFNSQKN</sequence>
<feature type="compositionally biased region" description="Basic and acidic residues" evidence="2">
    <location>
        <begin position="2085"/>
        <end position="2094"/>
    </location>
</feature>
<feature type="coiled-coil region" evidence="1">
    <location>
        <begin position="1830"/>
        <end position="1857"/>
    </location>
</feature>
<feature type="compositionally biased region" description="Polar residues" evidence="2">
    <location>
        <begin position="2067"/>
        <end position="2081"/>
    </location>
</feature>
<feature type="coiled-coil region" evidence="1">
    <location>
        <begin position="887"/>
        <end position="914"/>
    </location>
</feature>
<evidence type="ECO:0000313" key="5">
    <source>
        <dbReference type="Proteomes" id="UP001652625"/>
    </source>
</evidence>
<dbReference type="PANTHER" id="PTHR15678:SF6">
    <property type="entry name" value="BRIDGE-LIKE LIPID TRANSFER PROTEIN FAMILY MEMBER 2"/>
    <property type="match status" value="1"/>
</dbReference>
<dbReference type="PANTHER" id="PTHR15678">
    <property type="entry name" value="ANTIGEN MLAA-22-RELATED"/>
    <property type="match status" value="1"/>
</dbReference>
<evidence type="ECO:0000256" key="1">
    <source>
        <dbReference type="SAM" id="Coils"/>
    </source>
</evidence>
<evidence type="ECO:0000259" key="4">
    <source>
        <dbReference type="SMART" id="SM01214"/>
    </source>
</evidence>
<accession>A0ABM4CQK9</accession>
<dbReference type="Pfam" id="PF10344">
    <property type="entry name" value="Hobbit"/>
    <property type="match status" value="2"/>
</dbReference>